<dbReference type="InterPro" id="IPR006652">
    <property type="entry name" value="Kelch_1"/>
</dbReference>
<dbReference type="Pfam" id="PF07707">
    <property type="entry name" value="BACK"/>
    <property type="match status" value="1"/>
</dbReference>
<dbReference type="EMBL" id="MW631933">
    <property type="protein sequence ID" value="QTO65946.1"/>
    <property type="molecule type" value="Genomic_DNA"/>
</dbReference>
<protein>
    <submittedName>
        <fullName evidence="4 5">Kelch-like protein</fullName>
    </submittedName>
</protein>
<dbReference type="PANTHER" id="PTHR24412:SF489">
    <property type="entry name" value="RING FINGER DOMAIN AND KELCH REPEAT-CONTAINING PROTEIN DDB_G0271372"/>
    <property type="match status" value="1"/>
</dbReference>
<keyword evidence="1" id="KW-0880">Kelch repeat</keyword>
<dbReference type="RefSeq" id="NP_150453.1">
    <property type="nucleotide sequence ID" value="NC_003027.1"/>
</dbReference>
<dbReference type="SUPFAM" id="SSF117281">
    <property type="entry name" value="Kelch motif"/>
    <property type="match status" value="1"/>
</dbReference>
<dbReference type="SMART" id="SM00225">
    <property type="entry name" value="BTB"/>
    <property type="match status" value="1"/>
</dbReference>
<reference evidence="5" key="2">
    <citation type="submission" date="2016-08" db="EMBL/GenBank/DDBJ databases">
        <title>Complete Genome Sequence of the Capripoxvirus Strain KSGP 0240 from a Commercial Live Attenuated Vaccine.</title>
        <authorList>
            <person name="Vandenbussche F."/>
            <person name="Mathijs E."/>
            <person name="Haegeman A."/>
            <person name="Abdeldayem F."/>
            <person name="Van Borm S."/>
            <person name="De Clercq K."/>
        </authorList>
    </citation>
    <scope>NUCLEOTIDE SEQUENCE [LARGE SCALE GENOMIC DNA]</scope>
    <source>
        <strain evidence="5">KSGP 0240</strain>
    </source>
</reference>
<dbReference type="SMART" id="SM00875">
    <property type="entry name" value="BACK"/>
    <property type="match status" value="1"/>
</dbReference>
<evidence type="ECO:0000313" key="7">
    <source>
        <dbReference type="EMBL" id="QTO65946.1"/>
    </source>
</evidence>
<dbReference type="Proteomes" id="UP000324027">
    <property type="component" value="Segment"/>
</dbReference>
<dbReference type="Gene3D" id="3.30.710.10">
    <property type="entry name" value="Potassium Channel Kv1.1, Chain A"/>
    <property type="match status" value="1"/>
</dbReference>
<evidence type="ECO:0000313" key="5">
    <source>
        <dbReference type="EMBL" id="AOE47595.1"/>
    </source>
</evidence>
<evidence type="ECO:0000313" key="4">
    <source>
        <dbReference type="EMBL" id="AAK84980.1"/>
    </source>
</evidence>
<evidence type="ECO:0000313" key="8">
    <source>
        <dbReference type="Proteomes" id="UP000127252"/>
    </source>
</evidence>
<evidence type="ECO:0000313" key="9">
    <source>
        <dbReference type="Proteomes" id="UP000324027"/>
    </source>
</evidence>
<reference evidence="6 9" key="3">
    <citation type="journal article" date="2019" name="Transbound. Emerg. Dis.">
        <title>Extended sequencing of vaccine and wild-type capripoxvirus isolates provides insights into genes modulating virulence and host range.</title>
        <authorList>
            <person name="Biswas S."/>
            <person name="Noyce R.S."/>
            <person name="Babiuk L.A."/>
            <person name="Lung O."/>
            <person name="Bulach D.M."/>
            <person name="Bowden T.R."/>
            <person name="Boyle D.B."/>
            <person name="Babiuk S."/>
            <person name="Evans D.H."/>
        </authorList>
    </citation>
    <scope>NUCLEOTIDE SEQUENCE [LARGE SCALE GENOMIC DNA]</scope>
    <source>
        <strain evidence="6">Kenya</strain>
    </source>
</reference>
<dbReference type="SMART" id="SM00612">
    <property type="entry name" value="Kelch"/>
    <property type="match status" value="5"/>
</dbReference>
<dbReference type="InterPro" id="IPR011705">
    <property type="entry name" value="BACK"/>
</dbReference>
<dbReference type="SUPFAM" id="SSF54695">
    <property type="entry name" value="POZ domain"/>
    <property type="match status" value="1"/>
</dbReference>
<accession>Q91MY7</accession>
<dbReference type="Pfam" id="PF00651">
    <property type="entry name" value="BTB"/>
    <property type="match status" value="1"/>
</dbReference>
<feature type="domain" description="BTB" evidence="3">
    <location>
        <begin position="24"/>
        <end position="86"/>
    </location>
</feature>
<dbReference type="OrthoDB" id="3226at10239"/>
<dbReference type="InterPro" id="IPR000210">
    <property type="entry name" value="BTB/POZ_dom"/>
</dbReference>
<evidence type="ECO:0000256" key="1">
    <source>
        <dbReference type="ARBA" id="ARBA00022441"/>
    </source>
</evidence>
<dbReference type="EMBL" id="AF325528">
    <property type="protein sequence ID" value="AAK84980.1"/>
    <property type="molecule type" value="Genomic_DNA"/>
</dbReference>
<dbReference type="EMBL" id="KX683219">
    <property type="protein sequence ID" value="AOE47595.1"/>
    <property type="molecule type" value="Genomic_DNA"/>
</dbReference>
<dbReference type="PANTHER" id="PTHR24412">
    <property type="entry name" value="KELCH PROTEIN"/>
    <property type="match status" value="1"/>
</dbReference>
<dbReference type="Gene3D" id="2.120.10.80">
    <property type="entry name" value="Kelch-type beta propeller"/>
    <property type="match status" value="1"/>
</dbReference>
<dbReference type="SMR" id="A0A1B3B631"/>
<accession>A0A1B3B631</accession>
<dbReference type="InterPro" id="IPR011333">
    <property type="entry name" value="SKP1/BTB/POZ_sf"/>
</dbReference>
<organism evidence="5">
    <name type="scientific">Lumpy skin disease virus</name>
    <name type="common">LSDV</name>
    <dbReference type="NCBI Taxonomy" id="59509"/>
    <lineage>
        <taxon>Viruses</taxon>
        <taxon>Varidnaviria</taxon>
        <taxon>Bamfordvirae</taxon>
        <taxon>Nucleocytoviricota</taxon>
        <taxon>Pokkesviricetes</taxon>
        <taxon>Chitovirales</taxon>
        <taxon>Poxviridae</taxon>
        <taxon>Chordopoxvirinae</taxon>
        <taxon>Capripoxvirus</taxon>
        <taxon>Capripoxvirus lumpyskinpox</taxon>
    </lineage>
</organism>
<dbReference type="GeneID" id="921664"/>
<keyword evidence="2" id="KW-0677">Repeat</keyword>
<evidence type="ECO:0000259" key="3">
    <source>
        <dbReference type="PROSITE" id="PS50097"/>
    </source>
</evidence>
<sequence>MTLKRYINKEYVEELKYMLLKNDYDRILIFTIGGISQTRKDIFEISSNYFKKAIKKYSNEVKLPFKYKPFTYVLEYINTGYITLNSKNVVDIFAISNVIEIKFIMDACTDFMINYIDDSNCVDIFRRSYMYGCYDVYDVADKYIKKRFMYISNDLTKLRVNELRPILKSSDLVVDTEDFVLNFIIKWGTVKKTNRLNTMKLVNDSVRFTFLTEKGKKRLRAWSSRFKKKPYDFNKNSDKHIPRCNYKNKEFINSDKFTKSFKFKVYNDNLTKILFTNDIMDINIIDESVYDNELLYENNCNEIDENKTLNESIQQPSNLSKLSNIIDENFKFCTSIAIGNNIYFLGGVDKYLRSVNSVFAINAKTFEKENLPSLIYPRKCPGVTYFNNRIYVIGGIYNNCIVNKVESWSFGESVWREEPNLLYPRYNPCVVNVNDTIYVIGGISEYDKSVEVYNLKYNKWSLGECTKYSHYGGCAIYHHGLIYVVGGISYINNIKVFNMVESFNPMSCKWRIESCLNQPRFNASICIFDDCIMIVGGFHYERYIREIEIFDDKTKGWNVIGALDIDSVF</sequence>
<keyword evidence="8" id="KW-1185">Reference proteome</keyword>
<organismHost>
    <name type="scientific">Bos taurus</name>
    <name type="common">Bovine</name>
    <dbReference type="NCBI Taxonomy" id="9913"/>
</organismHost>
<dbReference type="Gene3D" id="1.25.40.420">
    <property type="match status" value="1"/>
</dbReference>
<dbReference type="PROSITE" id="PS50097">
    <property type="entry name" value="BTB"/>
    <property type="match status" value="1"/>
</dbReference>
<dbReference type="Proteomes" id="UP000317895">
    <property type="component" value="Genome"/>
</dbReference>
<dbReference type="InterPro" id="IPR015915">
    <property type="entry name" value="Kelch-typ_b-propeller"/>
</dbReference>
<reference evidence="7" key="4">
    <citation type="submission" date="2021-02" db="EMBL/GenBank/DDBJ databases">
        <title>Complete genome sequence of the capripoxvirus KSGP 0240 vaccine strain refreshed on cattle.</title>
        <authorList>
            <person name="Bamouh Z."/>
            <person name="Fellahi S."/>
            <person name="Khayi S."/>
            <person name="Hamdi J."/>
            <person name="Omari Tadlaoui K."/>
            <person name="Fassi-Fihri O."/>
            <person name="Elharrak M."/>
        </authorList>
    </citation>
    <scope>NUCLEOTIDE SEQUENCE</scope>
    <source>
        <strain evidence="7">LSD</strain>
    </source>
</reference>
<dbReference type="Proteomes" id="UP000127252">
    <property type="component" value="Segment"/>
</dbReference>
<dbReference type="Proteomes" id="UP000671948">
    <property type="component" value="Segment"/>
</dbReference>
<evidence type="ECO:0000313" key="6">
    <source>
        <dbReference type="EMBL" id="QEJ78564.1"/>
    </source>
</evidence>
<gene>
    <name evidence="5" type="primary">LSDV019</name>
    <name evidence="6" type="ORF">LSD-Kenya_019</name>
</gene>
<name>A0A1B3B631_LSDV</name>
<dbReference type="InterPro" id="IPR056737">
    <property type="entry name" value="Beta-prop_ATRN-MKLN-like"/>
</dbReference>
<evidence type="ECO:0000256" key="2">
    <source>
        <dbReference type="ARBA" id="ARBA00022737"/>
    </source>
</evidence>
<proteinExistence type="predicted"/>
<reference evidence="4 8" key="1">
    <citation type="journal article" date="2001" name="J. Virol.">
        <title>Genome of lumpy skin disease virus.</title>
        <authorList>
            <person name="Tulman E.R."/>
            <person name="Afonso C.L."/>
            <person name="Lu Z."/>
            <person name="Zsak L."/>
            <person name="Kutish G.F."/>
            <person name="Rock D.L."/>
        </authorList>
    </citation>
    <scope>NUCLEOTIDE SEQUENCE [LARGE SCALE GENOMIC DNA]</scope>
    <source>
        <strain evidence="8">Isolate Bovine/Kenya/Neethling 2490/1958) (LSDV) (Lumpy skin disease virus (isolate NI-2490)</strain>
        <strain evidence="4">Neethling 2490</strain>
    </source>
</reference>
<dbReference type="EMBL" id="MN072619">
    <property type="protein sequence ID" value="QEJ78564.1"/>
    <property type="molecule type" value="Genomic_DNA"/>
</dbReference>
<dbReference type="KEGG" id="vg:921664"/>
<dbReference type="Pfam" id="PF24981">
    <property type="entry name" value="Beta-prop_ATRN-LZTR1"/>
    <property type="match status" value="1"/>
</dbReference>